<organism evidence="3">
    <name type="scientific">Tanacetum cinerariifolium</name>
    <name type="common">Dalmatian daisy</name>
    <name type="synonym">Chrysanthemum cinerariifolium</name>
    <dbReference type="NCBI Taxonomy" id="118510"/>
    <lineage>
        <taxon>Eukaryota</taxon>
        <taxon>Viridiplantae</taxon>
        <taxon>Streptophyta</taxon>
        <taxon>Embryophyta</taxon>
        <taxon>Tracheophyta</taxon>
        <taxon>Spermatophyta</taxon>
        <taxon>Magnoliopsida</taxon>
        <taxon>eudicotyledons</taxon>
        <taxon>Gunneridae</taxon>
        <taxon>Pentapetalae</taxon>
        <taxon>asterids</taxon>
        <taxon>campanulids</taxon>
        <taxon>Asterales</taxon>
        <taxon>Asteraceae</taxon>
        <taxon>Asteroideae</taxon>
        <taxon>Anthemideae</taxon>
        <taxon>Anthemidinae</taxon>
        <taxon>Tanacetum</taxon>
    </lineage>
</organism>
<dbReference type="SUPFAM" id="SSF56672">
    <property type="entry name" value="DNA/RNA polymerases"/>
    <property type="match status" value="1"/>
</dbReference>
<evidence type="ECO:0000313" key="3">
    <source>
        <dbReference type="EMBL" id="GFA74822.1"/>
    </source>
</evidence>
<comment type="caution">
    <text evidence="3">The sequence shown here is derived from an EMBL/GenBank/DDBJ whole genome shotgun (WGS) entry which is preliminary data.</text>
</comment>
<dbReference type="PANTHER" id="PTHR11439:SF509">
    <property type="entry name" value="RNA-DIRECTED DNA POLYMERASE"/>
    <property type="match status" value="1"/>
</dbReference>
<proteinExistence type="predicted"/>
<evidence type="ECO:0000256" key="1">
    <source>
        <dbReference type="SAM" id="MobiDB-lite"/>
    </source>
</evidence>
<dbReference type="AlphaFoldDB" id="A0A699K4T9"/>
<feature type="region of interest" description="Disordered" evidence="1">
    <location>
        <begin position="1"/>
        <end position="100"/>
    </location>
</feature>
<feature type="domain" description="Reverse transcriptase Ty1/copia-type" evidence="2">
    <location>
        <begin position="216"/>
        <end position="348"/>
    </location>
</feature>
<feature type="compositionally biased region" description="Polar residues" evidence="1">
    <location>
        <begin position="9"/>
        <end position="26"/>
    </location>
</feature>
<dbReference type="Pfam" id="PF07727">
    <property type="entry name" value="RVT_2"/>
    <property type="match status" value="1"/>
</dbReference>
<sequence length="491" mass="55846">MENLPKIGKTNTLSKLVTLNSVSTPQEPKGVNNDKVIAPGMFRISPDKVSRKAKKVPNIVRVDNTKTRRPQPKRNTKNDRVPSASKSSKNKNKEAEVEEHHRNLLLSKNNKHISSACNNSKIDSQDVISKVVCAMCFGDLQWGNILITRVYFVEGLGHNLFSIGQFCDSDLEVAFRRNACYVRNLEGVDLLKGDCSREQVVIGQFCDSDLEFKRMDVWVLVPTPDNISPLTLKWIFKNKHDEEQTVIRNKSRLVVRGYRQEEGIDFEESFASIARMEAIRIFLTYVAHKSFSVFQMDVKTAFFHGLLKEDVYVCQPKGFIDADHPIHVYKLKKALYGLKQAPRAWRFHDDILVSNYVLEILKKSGMESCDPVGTPMEIKDKLDLDQNGTPVDATKYRSMIGALMYLMSSRPDIVHATCLCARYQAKPTEMHLKEVKRIFLYLRGTVNTGLWYTKDSGFELTEFLDTDYAGCKDTFKSTFGGAQFLGEKLVS</sequence>
<protein>
    <recommendedName>
        <fullName evidence="2">Reverse transcriptase Ty1/copia-type domain-containing protein</fullName>
    </recommendedName>
</protein>
<dbReference type="EMBL" id="BKCJ010480491">
    <property type="protein sequence ID" value="GFA74822.1"/>
    <property type="molecule type" value="Genomic_DNA"/>
</dbReference>
<name>A0A699K4T9_TANCI</name>
<feature type="compositionally biased region" description="Basic and acidic residues" evidence="1">
    <location>
        <begin position="91"/>
        <end position="100"/>
    </location>
</feature>
<evidence type="ECO:0000259" key="2">
    <source>
        <dbReference type="Pfam" id="PF07727"/>
    </source>
</evidence>
<gene>
    <name evidence="3" type="ORF">Tci_646794</name>
</gene>
<dbReference type="PANTHER" id="PTHR11439">
    <property type="entry name" value="GAG-POL-RELATED RETROTRANSPOSON"/>
    <property type="match status" value="1"/>
</dbReference>
<dbReference type="InterPro" id="IPR043502">
    <property type="entry name" value="DNA/RNA_pol_sf"/>
</dbReference>
<reference evidence="3" key="1">
    <citation type="journal article" date="2019" name="Sci. Rep.">
        <title>Draft genome of Tanacetum cinerariifolium, the natural source of mosquito coil.</title>
        <authorList>
            <person name="Yamashiro T."/>
            <person name="Shiraishi A."/>
            <person name="Satake H."/>
            <person name="Nakayama K."/>
        </authorList>
    </citation>
    <scope>NUCLEOTIDE SEQUENCE</scope>
</reference>
<accession>A0A699K4T9</accession>
<dbReference type="InterPro" id="IPR013103">
    <property type="entry name" value="RVT_2"/>
</dbReference>